<dbReference type="AlphaFoldDB" id="A0A811UZS4"/>
<comment type="caution">
    <text evidence="1">The sequence shown here is derived from an EMBL/GenBank/DDBJ whole genome shotgun (WGS) entry which is preliminary data.</text>
</comment>
<reference evidence="1" key="1">
    <citation type="submission" date="2020-11" db="EMBL/GenBank/DDBJ databases">
        <authorList>
            <person name="Whitehead M."/>
        </authorList>
    </citation>
    <scope>NUCLEOTIDE SEQUENCE</scope>
    <source>
        <strain evidence="1">EGII</strain>
    </source>
</reference>
<gene>
    <name evidence="1" type="ORF">CCAP1982_LOCUS13182</name>
</gene>
<evidence type="ECO:0000313" key="2">
    <source>
        <dbReference type="Proteomes" id="UP000606786"/>
    </source>
</evidence>
<evidence type="ECO:0000313" key="1">
    <source>
        <dbReference type="EMBL" id="CAD7004792.1"/>
    </source>
</evidence>
<accession>A0A811UZS4</accession>
<sequence length="99" mass="10991">MVANNIGLTGRHIRAPSQTKVVDCMWRGMAASTKYLFIPLSDCICEYISVCVGKCVNGLLTFSFYALESSSGQVEEISVVCSEAKLLRRAFKDFKTQTR</sequence>
<proteinExistence type="predicted"/>
<protein>
    <submittedName>
        <fullName evidence="1">(Mediterranean fruit fly) hypothetical protein</fullName>
    </submittedName>
</protein>
<name>A0A811UZS4_CERCA</name>
<dbReference type="Proteomes" id="UP000606786">
    <property type="component" value="Unassembled WGS sequence"/>
</dbReference>
<dbReference type="EMBL" id="CAJHJT010000034">
    <property type="protein sequence ID" value="CAD7004792.1"/>
    <property type="molecule type" value="Genomic_DNA"/>
</dbReference>
<organism evidence="1 2">
    <name type="scientific">Ceratitis capitata</name>
    <name type="common">Mediterranean fruit fly</name>
    <name type="synonym">Tephritis capitata</name>
    <dbReference type="NCBI Taxonomy" id="7213"/>
    <lineage>
        <taxon>Eukaryota</taxon>
        <taxon>Metazoa</taxon>
        <taxon>Ecdysozoa</taxon>
        <taxon>Arthropoda</taxon>
        <taxon>Hexapoda</taxon>
        <taxon>Insecta</taxon>
        <taxon>Pterygota</taxon>
        <taxon>Neoptera</taxon>
        <taxon>Endopterygota</taxon>
        <taxon>Diptera</taxon>
        <taxon>Brachycera</taxon>
        <taxon>Muscomorpha</taxon>
        <taxon>Tephritoidea</taxon>
        <taxon>Tephritidae</taxon>
        <taxon>Ceratitis</taxon>
        <taxon>Ceratitis</taxon>
    </lineage>
</organism>
<keyword evidence="2" id="KW-1185">Reference proteome</keyword>